<dbReference type="Proteomes" id="UP000060016">
    <property type="component" value="Chromosome"/>
</dbReference>
<dbReference type="STRING" id="156976.AK829_04750"/>
<dbReference type="AlphaFoldDB" id="A0A0K1RB20"/>
<protein>
    <submittedName>
        <fullName evidence="1">Uncharacterized protein</fullName>
    </submittedName>
</protein>
<dbReference type="EMBL" id="CP012342">
    <property type="protein sequence ID" value="AKV58593.1"/>
    <property type="molecule type" value="Genomic_DNA"/>
</dbReference>
<dbReference type="KEGG" id="crie:AK829_04750"/>
<sequence length="92" mass="10368">MTLVVPLQLAFNRVLDPATATTATVMVMLATSGLFEETTRWVVLRFAWRNQLPPFDDIPQLSELCVQTSYATPPKCKGWLLSPAKQSRMRNT</sequence>
<organism evidence="1 2">
    <name type="scientific">Corynebacterium riegelii</name>
    <dbReference type="NCBI Taxonomy" id="156976"/>
    <lineage>
        <taxon>Bacteria</taxon>
        <taxon>Bacillati</taxon>
        <taxon>Actinomycetota</taxon>
        <taxon>Actinomycetes</taxon>
        <taxon>Mycobacteriales</taxon>
        <taxon>Corynebacteriaceae</taxon>
        <taxon>Corynebacterium</taxon>
    </lineage>
</organism>
<name>A0A0K1RB20_9CORY</name>
<dbReference type="PATRIC" id="fig|156976.3.peg.942"/>
<evidence type="ECO:0000313" key="1">
    <source>
        <dbReference type="EMBL" id="AKV58593.1"/>
    </source>
</evidence>
<reference evidence="1 2" key="1">
    <citation type="submission" date="2015-08" db="EMBL/GenBank/DDBJ databases">
        <authorList>
            <person name="Babu N.S."/>
            <person name="Beckwith C.J."/>
            <person name="Beseler K.G."/>
            <person name="Brison A."/>
            <person name="Carone J.V."/>
            <person name="Caskin T.P."/>
            <person name="Diamond M."/>
            <person name="Durham M.E."/>
            <person name="Foxe J.M."/>
            <person name="Go M."/>
            <person name="Henderson B.A."/>
            <person name="Jones I.B."/>
            <person name="McGettigan J.A."/>
            <person name="Micheletti S.J."/>
            <person name="Nasrallah M.E."/>
            <person name="Ortiz D."/>
            <person name="Piller C.R."/>
            <person name="Privatt S.R."/>
            <person name="Schneider S.L."/>
            <person name="Sharp S."/>
            <person name="Smith T.C."/>
            <person name="Stanton J.D."/>
            <person name="Ullery H.E."/>
            <person name="Wilson R.J."/>
            <person name="Serrano M.G."/>
            <person name="Buck G."/>
            <person name="Lee V."/>
            <person name="Wang Y."/>
            <person name="Carvalho R."/>
            <person name="Voegtly L."/>
            <person name="Shi R."/>
            <person name="Duckworth R."/>
            <person name="Johnson A."/>
            <person name="Loviza R."/>
            <person name="Walstead R."/>
            <person name="Shah Z."/>
            <person name="Kiflezghi M."/>
            <person name="Wade K."/>
            <person name="Ball S.L."/>
            <person name="Bradley K.W."/>
            <person name="Asai D.J."/>
            <person name="Bowman C.A."/>
            <person name="Russell D.A."/>
            <person name="Pope W.H."/>
            <person name="Jacobs-Sera D."/>
            <person name="Hendrix R.W."/>
            <person name="Hatfull G.F."/>
        </authorList>
    </citation>
    <scope>NUCLEOTIDE SEQUENCE [LARGE SCALE GENOMIC DNA]</scope>
    <source>
        <strain evidence="1 2">PUDD_83A45</strain>
    </source>
</reference>
<accession>A0A0K1RB20</accession>
<gene>
    <name evidence="1" type="ORF">AK829_04750</name>
</gene>
<dbReference type="RefSeq" id="WP_052204717.1">
    <property type="nucleotide sequence ID" value="NZ_CAMYAJ010000003.1"/>
</dbReference>
<proteinExistence type="predicted"/>
<evidence type="ECO:0000313" key="2">
    <source>
        <dbReference type="Proteomes" id="UP000060016"/>
    </source>
</evidence>
<keyword evidence="2" id="KW-1185">Reference proteome</keyword>